<feature type="region of interest" description="Disordered" evidence="3">
    <location>
        <begin position="187"/>
        <end position="447"/>
    </location>
</feature>
<keyword evidence="4" id="KW-0812">Transmembrane</keyword>
<evidence type="ECO:0000313" key="7">
    <source>
        <dbReference type="EMBL" id="KZV24973.1"/>
    </source>
</evidence>
<feature type="compositionally biased region" description="Low complexity" evidence="3">
    <location>
        <begin position="64"/>
        <end position="73"/>
    </location>
</feature>
<dbReference type="InterPro" id="IPR015425">
    <property type="entry name" value="FH2_Formin"/>
</dbReference>
<dbReference type="InterPro" id="IPR042201">
    <property type="entry name" value="FH2_Formin_sf"/>
</dbReference>
<feature type="compositionally biased region" description="Pro residues" evidence="3">
    <location>
        <begin position="217"/>
        <end position="236"/>
    </location>
</feature>
<feature type="compositionally biased region" description="Polar residues" evidence="3">
    <location>
        <begin position="313"/>
        <end position="337"/>
    </location>
</feature>
<dbReference type="GO" id="GO:0051015">
    <property type="term" value="F:actin filament binding"/>
    <property type="evidence" value="ECO:0007669"/>
    <property type="project" value="InterPro"/>
</dbReference>
<dbReference type="EMBL" id="KV012487">
    <property type="protein sequence ID" value="KZV24973.1"/>
    <property type="molecule type" value="Genomic_DNA"/>
</dbReference>
<evidence type="ECO:0000256" key="2">
    <source>
        <dbReference type="RuleBase" id="RU361260"/>
    </source>
</evidence>
<reference evidence="7 8" key="1">
    <citation type="journal article" date="2015" name="Proc. Natl. Acad. Sci. U.S.A.">
        <title>The resurrection genome of Boea hygrometrica: A blueprint for survival of dehydration.</title>
        <authorList>
            <person name="Xiao L."/>
            <person name="Yang G."/>
            <person name="Zhang L."/>
            <person name="Yang X."/>
            <person name="Zhao S."/>
            <person name="Ji Z."/>
            <person name="Zhou Q."/>
            <person name="Hu M."/>
            <person name="Wang Y."/>
            <person name="Chen M."/>
            <person name="Xu Y."/>
            <person name="Jin H."/>
            <person name="Xiao X."/>
            <person name="Hu G."/>
            <person name="Bao F."/>
            <person name="Hu Y."/>
            <person name="Wan P."/>
            <person name="Li L."/>
            <person name="Deng X."/>
            <person name="Kuang T."/>
            <person name="Xiang C."/>
            <person name="Zhu J.K."/>
            <person name="Oliver M.J."/>
            <person name="He Y."/>
        </authorList>
    </citation>
    <scope>NUCLEOTIDE SEQUENCE [LARGE SCALE GENOMIC DNA]</scope>
    <source>
        <strain evidence="8">cv. XS01</strain>
    </source>
</reference>
<dbReference type="Gene3D" id="1.20.58.2220">
    <property type="entry name" value="Formin, FH2 domain"/>
    <property type="match status" value="1"/>
</dbReference>
<dbReference type="PANTHER" id="PTHR23213">
    <property type="entry name" value="FORMIN-RELATED"/>
    <property type="match status" value="1"/>
</dbReference>
<feature type="compositionally biased region" description="Low complexity" evidence="3">
    <location>
        <begin position="187"/>
        <end position="196"/>
    </location>
</feature>
<dbReference type="AlphaFoldDB" id="A0A2Z7AU09"/>
<dbReference type="InterPro" id="IPR027643">
    <property type="entry name" value="Formin-like_plant"/>
</dbReference>
<dbReference type="PANTHER" id="PTHR23213:SF338">
    <property type="entry name" value="FORMIN-LIKE PROTEIN 6"/>
    <property type="match status" value="1"/>
</dbReference>
<dbReference type="SUPFAM" id="SSF101447">
    <property type="entry name" value="Formin homology 2 domain (FH2 domain)"/>
    <property type="match status" value="1"/>
</dbReference>
<keyword evidence="4" id="KW-1133">Transmembrane helix</keyword>
<keyword evidence="8" id="KW-1185">Reference proteome</keyword>
<feature type="compositionally biased region" description="Polar residues" evidence="3">
    <location>
        <begin position="86"/>
        <end position="112"/>
    </location>
</feature>
<feature type="region of interest" description="Disordered" evidence="3">
    <location>
        <begin position="145"/>
        <end position="166"/>
    </location>
</feature>
<dbReference type="GO" id="GO:0045010">
    <property type="term" value="P:actin nucleation"/>
    <property type="evidence" value="ECO:0007669"/>
    <property type="project" value="InterPro"/>
</dbReference>
<dbReference type="OrthoDB" id="1668162at2759"/>
<name>A0A2Z7AU09_9LAMI</name>
<keyword evidence="5" id="KW-0732">Signal</keyword>
<dbReference type="SMART" id="SM00498">
    <property type="entry name" value="FH2"/>
    <property type="match status" value="1"/>
</dbReference>
<evidence type="ECO:0000313" key="8">
    <source>
        <dbReference type="Proteomes" id="UP000250235"/>
    </source>
</evidence>
<evidence type="ECO:0000256" key="1">
    <source>
        <dbReference type="ARBA" id="ARBA00025793"/>
    </source>
</evidence>
<feature type="compositionally biased region" description="Polar residues" evidence="3">
    <location>
        <begin position="245"/>
        <end position="288"/>
    </location>
</feature>
<feature type="domain" description="FH2" evidence="6">
    <location>
        <begin position="433"/>
        <end position="850"/>
    </location>
</feature>
<feature type="signal peptide" evidence="5">
    <location>
        <begin position="1"/>
        <end position="25"/>
    </location>
</feature>
<keyword evidence="4" id="KW-0472">Membrane</keyword>
<evidence type="ECO:0000256" key="3">
    <source>
        <dbReference type="SAM" id="MobiDB-lite"/>
    </source>
</evidence>
<feature type="region of interest" description="Disordered" evidence="3">
    <location>
        <begin position="44"/>
        <end position="112"/>
    </location>
</feature>
<feature type="compositionally biased region" description="Pro residues" evidence="3">
    <location>
        <begin position="372"/>
        <end position="384"/>
    </location>
</feature>
<feature type="compositionally biased region" description="Basic and acidic residues" evidence="3">
    <location>
        <begin position="431"/>
        <end position="447"/>
    </location>
</feature>
<feature type="compositionally biased region" description="Basic and acidic residues" evidence="3">
    <location>
        <begin position="145"/>
        <end position="154"/>
    </location>
</feature>
<evidence type="ECO:0000259" key="6">
    <source>
        <dbReference type="PROSITE" id="PS51444"/>
    </source>
</evidence>
<evidence type="ECO:0000256" key="5">
    <source>
        <dbReference type="SAM" id="SignalP"/>
    </source>
</evidence>
<comment type="similarity">
    <text evidence="1">Belongs to the formin-like family. Class-I subfamily.</text>
</comment>
<feature type="compositionally biased region" description="Pro residues" evidence="3">
    <location>
        <begin position="52"/>
        <end position="63"/>
    </location>
</feature>
<proteinExistence type="inferred from homology"/>
<evidence type="ECO:0000256" key="4">
    <source>
        <dbReference type="SAM" id="Phobius"/>
    </source>
</evidence>
<sequence length="874" mass="96824">MRAYDLCFFLILTLVISFMLQLIAGAEPKILHEERTRRILHQPLFPSNSETTPPPPPPPPPPTTQDSPDQDQPFFHELPTGPTVEQGGSSAGQQTPPTPANKASNPVATKPTNSAKKIGIAVSSGILTLVMVSALAFYLFKQRSNHTDESRKLVDGNSRFTNEESRMPPSTFLYIGTVEPSATTVVNDTTANDDANGSPYQKLKPGKRSQRYRPSPELQPLPPLTKPPSINSPPPMSSSDDESNDTNFYTPQGSSMNNESPGSRHSHRSNNISQINPETRINANTSVPHSKRTSPKSRLSASSPDTKPAVMQSIKQSLLPSETSSCGQSQPSKTLSFTPKRAAPKFAAPPPPPDMARFQSISNHEQHTSRIPIPPPPPPPPHTLPGPRKFGPVETNVPFTRPQLKSPSPKATPRTEKITTVEGAGKGSSSSEKHGDDGSKPKLKPLHWDKVRATSDRDTVWDHLKSSSFQLNEDAMESLFGFNSVPKEGRKLAIPSLDQENRVLDPKKSQNIAILLRAMNVTREEVCEALLDGNPEGLGPELLETLVKMAPTKEEEIKLINYNDEGFKLGSAERFLKSILAIPFAFKRVEAMLYRANFDTEVNYLRKAFQTLEEASEELKNSRLFLKLLEAVLKTGNRMNDGTNRGDARAFKLETLLKLVDIKGTDGKTTLLHFVVQEIIRSEGEVSEHTSEHMPIKTTFQEEEFKKKGLQVVSGLSKELGSVKKAAAMDSDVLSSYVSKLETGLEKVRSVLQFEKQSVNSKFCDSMKEFIDEATEEIHRVRSEERKALSLVAEVTEYFHGDAAKEEAHPLRIFLIVRDFLSILDNVCKDVGRMQDRPTMGAGKSFRIPVPAPMPALNRYNMRRYDRSSDEDSM</sequence>
<feature type="compositionally biased region" description="Polar residues" evidence="3">
    <location>
        <begin position="296"/>
        <end position="305"/>
    </location>
</feature>
<accession>A0A2Z7AU09</accession>
<dbReference type="Proteomes" id="UP000250235">
    <property type="component" value="Unassembled WGS sequence"/>
</dbReference>
<gene>
    <name evidence="7" type="ORF">F511_01943</name>
</gene>
<dbReference type="PROSITE" id="PS51444">
    <property type="entry name" value="FH2"/>
    <property type="match status" value="1"/>
</dbReference>
<organism evidence="7 8">
    <name type="scientific">Dorcoceras hygrometricum</name>
    <dbReference type="NCBI Taxonomy" id="472368"/>
    <lineage>
        <taxon>Eukaryota</taxon>
        <taxon>Viridiplantae</taxon>
        <taxon>Streptophyta</taxon>
        <taxon>Embryophyta</taxon>
        <taxon>Tracheophyta</taxon>
        <taxon>Spermatophyta</taxon>
        <taxon>Magnoliopsida</taxon>
        <taxon>eudicotyledons</taxon>
        <taxon>Gunneridae</taxon>
        <taxon>Pentapetalae</taxon>
        <taxon>asterids</taxon>
        <taxon>lamiids</taxon>
        <taxon>Lamiales</taxon>
        <taxon>Gesneriaceae</taxon>
        <taxon>Didymocarpoideae</taxon>
        <taxon>Trichosporeae</taxon>
        <taxon>Loxocarpinae</taxon>
        <taxon>Dorcoceras</taxon>
    </lineage>
</organism>
<dbReference type="Pfam" id="PF02181">
    <property type="entry name" value="FH2"/>
    <property type="match status" value="1"/>
</dbReference>
<protein>
    <recommendedName>
        <fullName evidence="2">Formin-like protein</fullName>
    </recommendedName>
</protein>
<feature type="transmembrane region" description="Helical" evidence="4">
    <location>
        <begin position="118"/>
        <end position="140"/>
    </location>
</feature>
<feature type="chain" id="PRO_5016415248" description="Formin-like protein" evidence="5">
    <location>
        <begin position="26"/>
        <end position="874"/>
    </location>
</feature>